<keyword evidence="3 6" id="KW-1133">Transmembrane helix</keyword>
<feature type="transmembrane region" description="Helical" evidence="6">
    <location>
        <begin position="370"/>
        <end position="388"/>
    </location>
</feature>
<protein>
    <recommendedName>
        <fullName evidence="9">DUF895 domain membrane protein</fullName>
    </recommendedName>
</protein>
<dbReference type="PANTHER" id="PTHR23294:SF17">
    <property type="entry name" value="DUF895 DOMAIN MEMBRANE PROTEIN"/>
    <property type="match status" value="1"/>
</dbReference>
<dbReference type="EMBL" id="BBTG02000012">
    <property type="protein sequence ID" value="GAO15128.1"/>
    <property type="molecule type" value="Genomic_DNA"/>
</dbReference>
<feature type="region of interest" description="Disordered" evidence="5">
    <location>
        <begin position="1"/>
        <end position="27"/>
    </location>
</feature>
<keyword evidence="2 6" id="KW-0812">Transmembrane</keyword>
<dbReference type="Gene3D" id="1.20.1250.20">
    <property type="entry name" value="MFS general substrate transporter like domains"/>
    <property type="match status" value="1"/>
</dbReference>
<dbReference type="InterPro" id="IPR051617">
    <property type="entry name" value="UNC-93-like_regulator"/>
</dbReference>
<name>A0A1B5KVS7_USTVR</name>
<comment type="subcellular location">
    <subcellularLocation>
        <location evidence="1">Membrane</location>
        <topology evidence="1">Multi-pass membrane protein</topology>
    </subcellularLocation>
</comment>
<evidence type="ECO:0000256" key="6">
    <source>
        <dbReference type="SAM" id="Phobius"/>
    </source>
</evidence>
<evidence type="ECO:0008006" key="9">
    <source>
        <dbReference type="Google" id="ProtNLM"/>
    </source>
</evidence>
<feature type="transmembrane region" description="Helical" evidence="6">
    <location>
        <begin position="438"/>
        <end position="463"/>
    </location>
</feature>
<feature type="transmembrane region" description="Helical" evidence="6">
    <location>
        <begin position="139"/>
        <end position="166"/>
    </location>
</feature>
<dbReference type="InterPro" id="IPR010291">
    <property type="entry name" value="Ion_channel_UNC-93"/>
</dbReference>
<accession>A0A1B5KVS7</accession>
<dbReference type="Pfam" id="PF05978">
    <property type="entry name" value="UNC-93"/>
    <property type="match status" value="1"/>
</dbReference>
<dbReference type="GO" id="GO:0016020">
    <property type="term" value="C:membrane"/>
    <property type="evidence" value="ECO:0007669"/>
    <property type="project" value="UniProtKB-SubCell"/>
</dbReference>
<evidence type="ECO:0000256" key="1">
    <source>
        <dbReference type="ARBA" id="ARBA00004141"/>
    </source>
</evidence>
<dbReference type="AlphaFoldDB" id="A0A1B5KVS7"/>
<dbReference type="Proteomes" id="UP000054053">
    <property type="component" value="Unassembled WGS sequence"/>
</dbReference>
<sequence length="505" mass="55432">MSDVSVEPPQQPQQPPQQPQQGRGREPAQALRLRVTCKVAPLHLPHNSPWTQVSIVGFVAFCSVGMFSAVSNLGAGGMQDVQLSDIANSVLYAMFFFGGFFSGSINNILGPRLTMSLGTTGYALYLGSLWCFQLNGTRWFLIFAGGVLGLSAALFWAAQGAIMMAYPLEKDKGRAFTLFWSLFQTGTLIGAAIALGIQFNSTLPGVSNGVYVAFMIIMLTAIGTSWLVLPPEAVVRGDGTIVKLPESLTPRQELREFIRMFKDWRMIALFPMFFSSNYFYAYQGAITAFLFNGRTRALVALLTGLGSIIGSVLIGFVTDNLPFNRRRRALWSCAFVTFLICLVWASGLGFQTKFARGDTAVGGQDLAWDWTVGVAAGPIILFFAYYLVDAAYQGLAYYTMSSITNDPYKLARMAGYYKGVQSAGAAVSFGMDAAKTPYLGEILISWLLTLFALPLCALVLYHIRDTNYEVEEVARVEHVHAKDVDTKDVENLRLPEHHKTKEASD</sequence>
<dbReference type="PANTHER" id="PTHR23294">
    <property type="entry name" value="ET TRANSLATION PRODUCT-RELATED"/>
    <property type="match status" value="1"/>
</dbReference>
<organism evidence="7 8">
    <name type="scientific">Ustilaginoidea virens</name>
    <name type="common">Rice false smut fungus</name>
    <name type="synonym">Villosiclava virens</name>
    <dbReference type="NCBI Taxonomy" id="1159556"/>
    <lineage>
        <taxon>Eukaryota</taxon>
        <taxon>Fungi</taxon>
        <taxon>Dikarya</taxon>
        <taxon>Ascomycota</taxon>
        <taxon>Pezizomycotina</taxon>
        <taxon>Sordariomycetes</taxon>
        <taxon>Hypocreomycetidae</taxon>
        <taxon>Hypocreales</taxon>
        <taxon>Clavicipitaceae</taxon>
        <taxon>Ustilaginoidea</taxon>
    </lineage>
</organism>
<dbReference type="SUPFAM" id="SSF103473">
    <property type="entry name" value="MFS general substrate transporter"/>
    <property type="match status" value="1"/>
</dbReference>
<gene>
    <name evidence="7" type="ORF">UVI_02029720</name>
</gene>
<evidence type="ECO:0000313" key="8">
    <source>
        <dbReference type="Proteomes" id="UP000054053"/>
    </source>
</evidence>
<feature type="compositionally biased region" description="Pro residues" evidence="5">
    <location>
        <begin position="9"/>
        <end position="18"/>
    </location>
</feature>
<keyword evidence="4 6" id="KW-0472">Membrane</keyword>
<feature type="transmembrane region" description="Helical" evidence="6">
    <location>
        <begin position="50"/>
        <end position="70"/>
    </location>
</feature>
<evidence type="ECO:0000256" key="3">
    <source>
        <dbReference type="ARBA" id="ARBA00022989"/>
    </source>
</evidence>
<evidence type="ECO:0000256" key="2">
    <source>
        <dbReference type="ARBA" id="ARBA00022692"/>
    </source>
</evidence>
<feature type="transmembrane region" description="Helical" evidence="6">
    <location>
        <begin position="267"/>
        <end position="291"/>
    </location>
</feature>
<feature type="transmembrane region" description="Helical" evidence="6">
    <location>
        <begin position="209"/>
        <end position="229"/>
    </location>
</feature>
<feature type="transmembrane region" description="Helical" evidence="6">
    <location>
        <begin position="90"/>
        <end position="109"/>
    </location>
</feature>
<evidence type="ECO:0000313" key="7">
    <source>
        <dbReference type="EMBL" id="GAO15128.1"/>
    </source>
</evidence>
<feature type="transmembrane region" description="Helical" evidence="6">
    <location>
        <begin position="297"/>
        <end position="317"/>
    </location>
</feature>
<proteinExistence type="predicted"/>
<feature type="transmembrane region" description="Helical" evidence="6">
    <location>
        <begin position="178"/>
        <end position="197"/>
    </location>
</feature>
<evidence type="ECO:0000256" key="4">
    <source>
        <dbReference type="ARBA" id="ARBA00023136"/>
    </source>
</evidence>
<feature type="transmembrane region" description="Helical" evidence="6">
    <location>
        <begin position="329"/>
        <end position="350"/>
    </location>
</feature>
<evidence type="ECO:0000256" key="5">
    <source>
        <dbReference type="SAM" id="MobiDB-lite"/>
    </source>
</evidence>
<dbReference type="InterPro" id="IPR036259">
    <property type="entry name" value="MFS_trans_sf"/>
</dbReference>
<comment type="caution">
    <text evidence="7">The sequence shown here is derived from an EMBL/GenBank/DDBJ whole genome shotgun (WGS) entry which is preliminary data.</text>
</comment>
<reference evidence="8" key="1">
    <citation type="journal article" date="2016" name="Genome Announc.">
        <title>Genome sequence of Ustilaginoidea virens IPU010, a rice pathogenic fungus causing false smut.</title>
        <authorList>
            <person name="Kumagai T."/>
            <person name="Ishii T."/>
            <person name="Terai G."/>
            <person name="Umemura M."/>
            <person name="Machida M."/>
            <person name="Asai K."/>
        </authorList>
    </citation>
    <scope>NUCLEOTIDE SEQUENCE [LARGE SCALE GENOMIC DNA]</scope>
    <source>
        <strain evidence="8">IPU010</strain>
    </source>
</reference>